<feature type="active site" evidence="4 5">
    <location>
        <position position="221"/>
    </location>
</feature>
<reference evidence="9" key="2">
    <citation type="submission" date="2021-01" db="EMBL/GenBank/DDBJ databases">
        <authorList>
            <person name="Schikora-Tamarit M.A."/>
        </authorList>
    </citation>
    <scope>NUCLEOTIDE SEQUENCE</scope>
    <source>
        <strain evidence="9">CBS2887</strain>
    </source>
</reference>
<accession>A0A9P8TJ78</accession>
<dbReference type="PROSITE" id="PS00687">
    <property type="entry name" value="ALDEHYDE_DEHYDR_GLU"/>
    <property type="match status" value="1"/>
</dbReference>
<dbReference type="Gene3D" id="3.40.309.10">
    <property type="entry name" value="Aldehyde Dehydrogenase, Chain A, domain 2"/>
    <property type="match status" value="1"/>
</dbReference>
<feature type="active site" evidence="4">
    <location>
        <position position="258"/>
    </location>
</feature>
<dbReference type="Gene3D" id="3.40.605.10">
    <property type="entry name" value="Aldehyde Dehydrogenase, Chain A, domain 1"/>
    <property type="match status" value="1"/>
</dbReference>
<gene>
    <name evidence="9" type="ORF">WICPIJ_008107</name>
</gene>
<dbReference type="AlphaFoldDB" id="A0A9P8TJ78"/>
<name>A0A9P8TJ78_WICPI</name>
<evidence type="ECO:0000256" key="7">
    <source>
        <dbReference type="SAM" id="Phobius"/>
    </source>
</evidence>
<keyword evidence="7" id="KW-0472">Membrane</keyword>
<organism evidence="9 10">
    <name type="scientific">Wickerhamomyces pijperi</name>
    <name type="common">Yeast</name>
    <name type="synonym">Pichia pijperi</name>
    <dbReference type="NCBI Taxonomy" id="599730"/>
    <lineage>
        <taxon>Eukaryota</taxon>
        <taxon>Fungi</taxon>
        <taxon>Dikarya</taxon>
        <taxon>Ascomycota</taxon>
        <taxon>Saccharomycotina</taxon>
        <taxon>Saccharomycetes</taxon>
        <taxon>Phaffomycetales</taxon>
        <taxon>Wickerhamomycetaceae</taxon>
        <taxon>Wickerhamomyces</taxon>
    </lineage>
</organism>
<evidence type="ECO:0000313" key="10">
    <source>
        <dbReference type="Proteomes" id="UP000774326"/>
    </source>
</evidence>
<feature type="transmembrane region" description="Helical" evidence="7">
    <location>
        <begin position="492"/>
        <end position="511"/>
    </location>
</feature>
<evidence type="ECO:0000259" key="8">
    <source>
        <dbReference type="Pfam" id="PF00171"/>
    </source>
</evidence>
<protein>
    <recommendedName>
        <fullName evidence="3">Aldehyde dehydrogenase</fullName>
    </recommendedName>
</protein>
<dbReference type="GO" id="GO:0006081">
    <property type="term" value="P:aldehyde metabolic process"/>
    <property type="evidence" value="ECO:0007669"/>
    <property type="project" value="InterPro"/>
</dbReference>
<dbReference type="InterPro" id="IPR029510">
    <property type="entry name" value="Ald_DH_CS_GLU"/>
</dbReference>
<evidence type="ECO:0000256" key="6">
    <source>
        <dbReference type="RuleBase" id="RU003345"/>
    </source>
</evidence>
<proteinExistence type="inferred from homology"/>
<dbReference type="PANTHER" id="PTHR43570:SF16">
    <property type="entry name" value="ALDEHYDE DEHYDROGENASE TYPE III, ISOFORM Q"/>
    <property type="match status" value="1"/>
</dbReference>
<evidence type="ECO:0000256" key="3">
    <source>
        <dbReference type="PIRNR" id="PIRNR036492"/>
    </source>
</evidence>
<dbReference type="InterPro" id="IPR016161">
    <property type="entry name" value="Ald_DH/histidinol_DH"/>
</dbReference>
<dbReference type="InterPro" id="IPR016160">
    <property type="entry name" value="Ald_DH_CS_CYS"/>
</dbReference>
<evidence type="ECO:0000313" key="9">
    <source>
        <dbReference type="EMBL" id="KAH3680824.1"/>
    </source>
</evidence>
<sequence>MPTEILPYTPVESIPGKVQALQTSFHQGKTQLVSYRLDQLRNIYFMIKDNEQEIKNALKLDLNKPENESQLTEISVVLGDLLYIIDNLEKWVKPECPADVPLLFKLASPKVYKQAFGTVLIISPFNYPFILSIQPLIGAIPGGNTVLYKPSELTPHTSALLTRLLSDTLDSDTFAVVNGAVRETSALLDQKFDMIFYTGSGAVGKIIAKKAAENLTPCILELGGKSPVFIGEGLSSYELNLSAKRILHGKFTNAGQTCVAPDYVLVHESHYDEFTALLLKNVQKLYGSVDSESYSKIVHERSFDRLTDIVTRTSGEIIHSGDNSREHRFFSPTIIKDVTFEDSTMKDEMFGPVLPIIKYSSLSSAIDNVVRYHDTPLALYIFSQDQRERDIISTRIRSGAVLFNETLIHVGISQLPFGGIGQSGYGDYHGKNSFEAFTQNRASLTQPFWAEPLFDVKYPPVTNFDLKLASTFTIPFVSLNRTGPVFSRSFKVLRFGVLFLVAFMGLSLGFLSDGRSLADIIIRRVENIVAAAFGAEVYW</sequence>
<dbReference type="Pfam" id="PF00171">
    <property type="entry name" value="Aldedh"/>
    <property type="match status" value="1"/>
</dbReference>
<keyword evidence="10" id="KW-1185">Reference proteome</keyword>
<dbReference type="InterPro" id="IPR016163">
    <property type="entry name" value="Ald_DH_C"/>
</dbReference>
<dbReference type="SUPFAM" id="SSF53720">
    <property type="entry name" value="ALDH-like"/>
    <property type="match status" value="1"/>
</dbReference>
<dbReference type="FunFam" id="3.40.605.10:FF:000004">
    <property type="entry name" value="Aldehyde dehydrogenase"/>
    <property type="match status" value="1"/>
</dbReference>
<dbReference type="PROSITE" id="PS00070">
    <property type="entry name" value="ALDEHYDE_DEHYDR_CYS"/>
    <property type="match status" value="1"/>
</dbReference>
<dbReference type="OrthoDB" id="440325at2759"/>
<reference evidence="9" key="1">
    <citation type="journal article" date="2021" name="Open Biol.">
        <title>Shared evolutionary footprints suggest mitochondrial oxidative damage underlies multiple complex I losses in fungi.</title>
        <authorList>
            <person name="Schikora-Tamarit M.A."/>
            <person name="Marcet-Houben M."/>
            <person name="Nosek J."/>
            <person name="Gabaldon T."/>
        </authorList>
    </citation>
    <scope>NUCLEOTIDE SEQUENCE</scope>
    <source>
        <strain evidence="9">CBS2887</strain>
    </source>
</reference>
<keyword evidence="7" id="KW-0812">Transmembrane</keyword>
<evidence type="ECO:0000256" key="5">
    <source>
        <dbReference type="PROSITE-ProRule" id="PRU10007"/>
    </source>
</evidence>
<dbReference type="InterPro" id="IPR016162">
    <property type="entry name" value="Ald_DH_N"/>
</dbReference>
<dbReference type="PIRSF" id="PIRSF036492">
    <property type="entry name" value="ALDH"/>
    <property type="match status" value="1"/>
</dbReference>
<dbReference type="GO" id="GO:0005737">
    <property type="term" value="C:cytoplasm"/>
    <property type="evidence" value="ECO:0007669"/>
    <property type="project" value="TreeGrafter"/>
</dbReference>
<dbReference type="CDD" id="cd07135">
    <property type="entry name" value="ALDH_F14-YMR110C"/>
    <property type="match status" value="1"/>
</dbReference>
<dbReference type="EMBL" id="JAEUBG010004665">
    <property type="protein sequence ID" value="KAH3680824.1"/>
    <property type="molecule type" value="Genomic_DNA"/>
</dbReference>
<dbReference type="Proteomes" id="UP000774326">
    <property type="component" value="Unassembled WGS sequence"/>
</dbReference>
<evidence type="ECO:0000256" key="2">
    <source>
        <dbReference type="ARBA" id="ARBA00023002"/>
    </source>
</evidence>
<evidence type="ECO:0000256" key="1">
    <source>
        <dbReference type="ARBA" id="ARBA00009986"/>
    </source>
</evidence>
<keyword evidence="7" id="KW-1133">Transmembrane helix</keyword>
<comment type="caution">
    <text evidence="9">The sequence shown here is derived from an EMBL/GenBank/DDBJ whole genome shotgun (WGS) entry which is preliminary data.</text>
</comment>
<keyword evidence="2 3" id="KW-0560">Oxidoreductase</keyword>
<dbReference type="InterPro" id="IPR015590">
    <property type="entry name" value="Aldehyde_DH_dom"/>
</dbReference>
<dbReference type="GO" id="GO:0004029">
    <property type="term" value="F:aldehyde dehydrogenase (NAD+) activity"/>
    <property type="evidence" value="ECO:0007669"/>
    <property type="project" value="TreeGrafter"/>
</dbReference>
<dbReference type="InterPro" id="IPR012394">
    <property type="entry name" value="Aldehyde_DH_NAD(P)"/>
</dbReference>
<feature type="domain" description="Aldehyde dehydrogenase" evidence="8">
    <location>
        <begin position="18"/>
        <end position="440"/>
    </location>
</feature>
<evidence type="ECO:0000256" key="4">
    <source>
        <dbReference type="PIRSR" id="PIRSR036492-1"/>
    </source>
</evidence>
<comment type="similarity">
    <text evidence="1 3 6">Belongs to the aldehyde dehydrogenase family.</text>
</comment>
<dbReference type="PANTHER" id="PTHR43570">
    <property type="entry name" value="ALDEHYDE DEHYDROGENASE"/>
    <property type="match status" value="1"/>
</dbReference>